<evidence type="ECO:0000256" key="1">
    <source>
        <dbReference type="SAM" id="Phobius"/>
    </source>
</evidence>
<dbReference type="PATRIC" id="fig|1291052.5.peg.924"/>
<organism evidence="2 3">
    <name type="scientific">Lacticaseibacillus sharpeae JCM 1186 = DSM 20505</name>
    <dbReference type="NCBI Taxonomy" id="1291052"/>
    <lineage>
        <taxon>Bacteria</taxon>
        <taxon>Bacillati</taxon>
        <taxon>Bacillota</taxon>
        <taxon>Bacilli</taxon>
        <taxon>Lactobacillales</taxon>
        <taxon>Lactobacillaceae</taxon>
        <taxon>Lacticaseibacillus</taxon>
    </lineage>
</organism>
<dbReference type="RefSeq" id="WP_054677787.1">
    <property type="nucleotide sequence ID" value="NZ_AYYO01000011.1"/>
</dbReference>
<dbReference type="STRING" id="1291052.FC18_GL000908"/>
<feature type="transmembrane region" description="Helical" evidence="1">
    <location>
        <begin position="83"/>
        <end position="104"/>
    </location>
</feature>
<protein>
    <submittedName>
        <fullName evidence="2">Uncharacterized protein</fullName>
    </submittedName>
</protein>
<keyword evidence="1" id="KW-0812">Transmembrane</keyword>
<reference evidence="2 3" key="1">
    <citation type="journal article" date="2015" name="Genome Announc.">
        <title>Expanding the biotechnology potential of lactobacilli through comparative genomics of 213 strains and associated genera.</title>
        <authorList>
            <person name="Sun Z."/>
            <person name="Harris H.M."/>
            <person name="McCann A."/>
            <person name="Guo C."/>
            <person name="Argimon S."/>
            <person name="Zhang W."/>
            <person name="Yang X."/>
            <person name="Jeffery I.B."/>
            <person name="Cooney J.C."/>
            <person name="Kagawa T.F."/>
            <person name="Liu W."/>
            <person name="Song Y."/>
            <person name="Salvetti E."/>
            <person name="Wrobel A."/>
            <person name="Rasinkangas P."/>
            <person name="Parkhill J."/>
            <person name="Rea M.C."/>
            <person name="O'Sullivan O."/>
            <person name="Ritari J."/>
            <person name="Douillard F.P."/>
            <person name="Paul Ross R."/>
            <person name="Yang R."/>
            <person name="Briner A.E."/>
            <person name="Felis G.E."/>
            <person name="de Vos W.M."/>
            <person name="Barrangou R."/>
            <person name="Klaenhammer T.R."/>
            <person name="Caufield P.W."/>
            <person name="Cui Y."/>
            <person name="Zhang H."/>
            <person name="O'Toole P.W."/>
        </authorList>
    </citation>
    <scope>NUCLEOTIDE SEQUENCE [LARGE SCALE GENOMIC DNA]</scope>
    <source>
        <strain evidence="2 3">DSM 20505</strain>
    </source>
</reference>
<comment type="caution">
    <text evidence="2">The sequence shown here is derived from an EMBL/GenBank/DDBJ whole genome shotgun (WGS) entry which is preliminary data.</text>
</comment>
<dbReference type="AlphaFoldDB" id="A0A0R1ZNB8"/>
<evidence type="ECO:0000313" key="2">
    <source>
        <dbReference type="EMBL" id="KRM55858.1"/>
    </source>
</evidence>
<keyword evidence="1" id="KW-1133">Transmembrane helix</keyword>
<dbReference type="OrthoDB" id="2249781at2"/>
<dbReference type="Proteomes" id="UP000051679">
    <property type="component" value="Unassembled WGS sequence"/>
</dbReference>
<accession>A0A0R1ZNB8</accession>
<keyword evidence="1" id="KW-0472">Membrane</keyword>
<sequence length="249" mass="27738">MRNQTVKNIFWGVFFLAFAGLMFASATGNLIGVSFWAWVFTICFAGSAISSLLSLSITGTVFSLAFLVYIWRASLGVASLSFWLTIGVAVLASIGLNILLAPLLRHHRRTRHIKIITNGKEFTFNKDKDPQPDVNPLATTDVDLKVNVKMGSATRYVQSTDFRHAQIKFMIGEAKIYFDQAQIKREPAIIEVEGSIGDLDLYLPHTWNVDNQIESYLCDMDTKGKPSADGPQVILMGNFKLGEITIHYI</sequence>
<proteinExistence type="predicted"/>
<feature type="transmembrane region" description="Helical" evidence="1">
    <location>
        <begin position="12"/>
        <end position="40"/>
    </location>
</feature>
<dbReference type="EMBL" id="AYYO01000011">
    <property type="protein sequence ID" value="KRM55858.1"/>
    <property type="molecule type" value="Genomic_DNA"/>
</dbReference>
<feature type="transmembrane region" description="Helical" evidence="1">
    <location>
        <begin position="52"/>
        <end position="71"/>
    </location>
</feature>
<name>A0A0R1ZNB8_9LACO</name>
<evidence type="ECO:0000313" key="3">
    <source>
        <dbReference type="Proteomes" id="UP000051679"/>
    </source>
</evidence>
<keyword evidence="3" id="KW-1185">Reference proteome</keyword>
<gene>
    <name evidence="2" type="ORF">FC18_GL000908</name>
</gene>